<dbReference type="OrthoDB" id="1669414at2"/>
<name>I0GUV0_SELRL</name>
<dbReference type="InterPro" id="IPR036390">
    <property type="entry name" value="WH_DNA-bd_sf"/>
</dbReference>
<gene>
    <name evidence="3" type="ordered locus">SELR_pSRC200030</name>
</gene>
<dbReference type="KEGG" id="sri:SELR_pSRC200030"/>
<evidence type="ECO:0000313" key="3">
    <source>
        <dbReference type="EMBL" id="BAL84537.1"/>
    </source>
</evidence>
<keyword evidence="3" id="KW-0614">Plasmid</keyword>
<evidence type="ECO:0000313" key="4">
    <source>
        <dbReference type="Proteomes" id="UP000007887"/>
    </source>
</evidence>
<evidence type="ECO:0000256" key="1">
    <source>
        <dbReference type="ARBA" id="ARBA00038283"/>
    </source>
</evidence>
<dbReference type="GO" id="GO:0003887">
    <property type="term" value="F:DNA-directed DNA polymerase activity"/>
    <property type="evidence" value="ECO:0007669"/>
    <property type="project" value="InterPro"/>
</dbReference>
<protein>
    <submittedName>
        <fullName evidence="3">Putative replication initiator protein</fullName>
    </submittedName>
</protein>
<dbReference type="Proteomes" id="UP000007887">
    <property type="component" value="Plasmid pSRC2"/>
</dbReference>
<dbReference type="AlphaFoldDB" id="I0GUV0"/>
<feature type="domain" description="Initiator Rep protein WH1" evidence="2">
    <location>
        <begin position="23"/>
        <end position="169"/>
    </location>
</feature>
<dbReference type="PATRIC" id="fig|927704.6.peg.3197"/>
<dbReference type="RefSeq" id="WP_014430888.1">
    <property type="nucleotide sequence ID" value="NC_017076.1"/>
</dbReference>
<sequence>MQTHLESPVFLQVIGNNYAKLAERFASAPYELTSTQLKAWIVFVATLDPDNDDGSNIYRLNAFDIADKLGIDKRKARGTIVADIFADLSTKGIRKKSAADSRGEKNVFTANFVSGVAYDRNTHILQLEIPQMMRPYLFALKEGAYLSLDSKDIVALDTVPAIRIYIYLKNLDRQGINEVSLEEFRQGIGATSSYYDSFKQFKAKVIKPAVKEIHKHTDYKDFFIEDNGRPGVKATRISFGFYANLSNDDLLQSMSPAQATICKKFSTAVQMVMILALEHGFDPSYIDKKLDGVPDDCIIANFHYVMYEIIAKDKKKGKDKGKDIYGKYFLKAVTEHWAEQNDKFDEMLGREKARKQNVEARKQVAQAQEQDEVTNSALYYNQKAKEYLENISKEPFGLSSFISKNALQLNAMAGKKEFNIQHALTGKKNYREYKILVNFITAKMTLKEIDIPSQGELF</sequence>
<accession>I0GUV0</accession>
<dbReference type="Gene3D" id="1.10.10.10">
    <property type="entry name" value="Winged helix-like DNA-binding domain superfamily/Winged helix DNA-binding domain"/>
    <property type="match status" value="2"/>
</dbReference>
<comment type="similarity">
    <text evidence="1">Belongs to the initiator RepB protein family.</text>
</comment>
<geneLocation type="plasmid" evidence="3 4">
    <name>pSRC2</name>
</geneLocation>
<dbReference type="InterPro" id="IPR000525">
    <property type="entry name" value="Initiator_Rep_WH1"/>
</dbReference>
<dbReference type="GO" id="GO:0006270">
    <property type="term" value="P:DNA replication initiation"/>
    <property type="evidence" value="ECO:0007669"/>
    <property type="project" value="InterPro"/>
</dbReference>
<dbReference type="HOGENOM" id="CLU_597024_0_0_9"/>
<dbReference type="Pfam" id="PF01051">
    <property type="entry name" value="Rep3_N"/>
    <property type="match status" value="1"/>
</dbReference>
<dbReference type="EMBL" id="AP012293">
    <property type="protein sequence ID" value="BAL84537.1"/>
    <property type="molecule type" value="Genomic_DNA"/>
</dbReference>
<dbReference type="Pfam" id="PF21205">
    <property type="entry name" value="Rep3_C"/>
    <property type="match status" value="1"/>
</dbReference>
<organism evidence="3 4">
    <name type="scientific">Selenomonas ruminantium subsp. lactilytica (strain NBRC 103574 / TAM6421)</name>
    <dbReference type="NCBI Taxonomy" id="927704"/>
    <lineage>
        <taxon>Bacteria</taxon>
        <taxon>Bacillati</taxon>
        <taxon>Bacillota</taxon>
        <taxon>Negativicutes</taxon>
        <taxon>Selenomonadales</taxon>
        <taxon>Selenomonadaceae</taxon>
        <taxon>Selenomonas</taxon>
    </lineage>
</organism>
<dbReference type="InterPro" id="IPR036388">
    <property type="entry name" value="WH-like_DNA-bd_sf"/>
</dbReference>
<dbReference type="SUPFAM" id="SSF46785">
    <property type="entry name" value="Winged helix' DNA-binding domain"/>
    <property type="match status" value="2"/>
</dbReference>
<evidence type="ECO:0000259" key="2">
    <source>
        <dbReference type="Pfam" id="PF01051"/>
    </source>
</evidence>
<proteinExistence type="inferred from homology"/>
<reference evidence="3 4" key="1">
    <citation type="submission" date="2011-10" db="EMBL/GenBank/DDBJ databases">
        <title>Whole genome sequence of Selenomonas ruminantium subsp. lactilytica TAM6421.</title>
        <authorList>
            <person name="Oguchi A."/>
            <person name="Ankai A."/>
            <person name="Kaneko J."/>
            <person name="Yamada-Narita S."/>
            <person name="Fukui S."/>
            <person name="Takahashi M."/>
            <person name="Onodera T."/>
            <person name="Kojima S."/>
            <person name="Fushimi T."/>
            <person name="Abe N."/>
            <person name="Kamio Y."/>
            <person name="Yamazaki S."/>
            <person name="Fujita N."/>
        </authorList>
    </citation>
    <scope>NUCLEOTIDE SEQUENCE [LARGE SCALE GENOMIC DNA]</scope>
    <source>
        <strain evidence="4">NBRC 103574 / TAM6421</strain>
        <plasmid evidence="3 4">pSRC2</plasmid>
    </source>
</reference>